<keyword evidence="6" id="KW-0508">mRNA splicing</keyword>
<gene>
    <name evidence="12" type="ORF">B4U80_10861</name>
</gene>
<evidence type="ECO:0000256" key="2">
    <source>
        <dbReference type="ARBA" id="ARBA00022664"/>
    </source>
</evidence>
<evidence type="ECO:0000313" key="13">
    <source>
        <dbReference type="Proteomes" id="UP000288716"/>
    </source>
</evidence>
<protein>
    <submittedName>
        <fullName evidence="12">Med26 domain containing protein-like protein</fullName>
    </submittedName>
</protein>
<evidence type="ECO:0000256" key="6">
    <source>
        <dbReference type="ARBA" id="ARBA00023187"/>
    </source>
</evidence>
<keyword evidence="7 9" id="KW-0539">Nucleus</keyword>
<keyword evidence="5" id="KW-0804">Transcription</keyword>
<organism evidence="12 13">
    <name type="scientific">Leptotrombidium deliense</name>
    <dbReference type="NCBI Taxonomy" id="299467"/>
    <lineage>
        <taxon>Eukaryota</taxon>
        <taxon>Metazoa</taxon>
        <taxon>Ecdysozoa</taxon>
        <taxon>Arthropoda</taxon>
        <taxon>Chelicerata</taxon>
        <taxon>Arachnida</taxon>
        <taxon>Acari</taxon>
        <taxon>Acariformes</taxon>
        <taxon>Trombidiformes</taxon>
        <taxon>Prostigmata</taxon>
        <taxon>Anystina</taxon>
        <taxon>Parasitengona</taxon>
        <taxon>Trombiculoidea</taxon>
        <taxon>Trombiculidae</taxon>
        <taxon>Leptotrombidium</taxon>
    </lineage>
</organism>
<feature type="compositionally biased region" description="Low complexity" evidence="10">
    <location>
        <begin position="163"/>
        <end position="173"/>
    </location>
</feature>
<evidence type="ECO:0000256" key="5">
    <source>
        <dbReference type="ARBA" id="ARBA00023163"/>
    </source>
</evidence>
<evidence type="ECO:0000256" key="8">
    <source>
        <dbReference type="ARBA" id="ARBA00037992"/>
    </source>
</evidence>
<sequence length="480" mass="54900">MFAEEEPVVNSSDENTASRSPTAEQLADNLESPKQPSTPLFDENSDEIPNNSNECQAQNDDFTDEPIKDEHLSSPISDHLSIKEEESMDNVTQESIDAVDNDNSKEESSPQKSNLIADIFGESEGEEEFEGFEKRGKIRSEPLREQDEHDEKGDAVGAEAEQETNAEAALPELSSDESEDEASRKRKLPDDFVYDFDIMMQKRKESFRRRKRKNIDIINDSDDVIAELIQEMKQAAEDDFQLNKDRKAATRKLKLLPVVETQLRKIDLREAFLDAGVLSVITDWLTPLPDRSLPNLQVRETLIKLLSELNIMDVERLKASGIGKAIMYLFKHPKETKENKRRAGALISTWARPIFNLDSDFHSMSKEEREQRDFEHMTKTKRRVSDVSEGTPPSRQKTPDEKTLRPGEKGWIPRARVPMPSTRDYVVRPKSSVETEASRSGNKKVVSRFDKYLRTFREKNKQTKSQRAVPISIEGRKMSL</sequence>
<evidence type="ECO:0000256" key="3">
    <source>
        <dbReference type="ARBA" id="ARBA00022816"/>
    </source>
</evidence>
<feature type="domain" description="TFIIS N-terminal" evidence="11">
    <location>
        <begin position="279"/>
        <end position="357"/>
    </location>
</feature>
<comment type="similarity">
    <text evidence="8">Belongs to the IWS1 family.</text>
</comment>
<feature type="compositionally biased region" description="Acidic residues" evidence="10">
    <location>
        <begin position="121"/>
        <end position="130"/>
    </location>
</feature>
<dbReference type="AlphaFoldDB" id="A0A443SD79"/>
<feature type="compositionally biased region" description="Basic and acidic residues" evidence="10">
    <location>
        <begin position="397"/>
        <end position="408"/>
    </location>
</feature>
<reference evidence="12 13" key="1">
    <citation type="journal article" date="2018" name="Gigascience">
        <title>Genomes of trombidid mites reveal novel predicted allergens and laterally-transferred genes associated with secondary metabolism.</title>
        <authorList>
            <person name="Dong X."/>
            <person name="Chaisiri K."/>
            <person name="Xia D."/>
            <person name="Armstrong S.D."/>
            <person name="Fang Y."/>
            <person name="Donnelly M.J."/>
            <person name="Kadowaki T."/>
            <person name="McGarry J.W."/>
            <person name="Darby A.C."/>
            <person name="Makepeace B.L."/>
        </authorList>
    </citation>
    <scope>NUCLEOTIDE SEQUENCE [LARGE SCALE GENOMIC DNA]</scope>
    <source>
        <strain evidence="12">UoL-UT</strain>
    </source>
</reference>
<dbReference type="PANTHER" id="PTHR46010">
    <property type="entry name" value="PROTEIN IWS1 HOMOLOG"/>
    <property type="match status" value="1"/>
</dbReference>
<dbReference type="Pfam" id="PF08711">
    <property type="entry name" value="Med26"/>
    <property type="match status" value="1"/>
</dbReference>
<feature type="compositionally biased region" description="Basic and acidic residues" evidence="10">
    <location>
        <begin position="131"/>
        <end position="154"/>
    </location>
</feature>
<dbReference type="VEuPathDB" id="VectorBase:LDEU006606"/>
<dbReference type="InterPro" id="IPR017923">
    <property type="entry name" value="TFIIS_N"/>
</dbReference>
<keyword evidence="2" id="KW-0507">mRNA processing</keyword>
<evidence type="ECO:0000256" key="9">
    <source>
        <dbReference type="PROSITE-ProRule" id="PRU00649"/>
    </source>
</evidence>
<dbReference type="GO" id="GO:0005634">
    <property type="term" value="C:nucleus"/>
    <property type="evidence" value="ECO:0007669"/>
    <property type="project" value="UniProtKB-SubCell"/>
</dbReference>
<keyword evidence="3" id="KW-0509">mRNA transport</keyword>
<name>A0A443SD79_9ACAR</name>
<feature type="compositionally biased region" description="Basic and acidic residues" evidence="10">
    <location>
        <begin position="366"/>
        <end position="386"/>
    </location>
</feature>
<evidence type="ECO:0000256" key="1">
    <source>
        <dbReference type="ARBA" id="ARBA00022448"/>
    </source>
</evidence>
<keyword evidence="1" id="KW-0813">Transport</keyword>
<keyword evidence="4" id="KW-0805">Transcription regulation</keyword>
<feature type="region of interest" description="Disordered" evidence="10">
    <location>
        <begin position="1"/>
        <end position="186"/>
    </location>
</feature>
<dbReference type="Proteomes" id="UP000288716">
    <property type="component" value="Unassembled WGS sequence"/>
</dbReference>
<feature type="region of interest" description="Disordered" evidence="10">
    <location>
        <begin position="366"/>
        <end position="422"/>
    </location>
</feature>
<dbReference type="PANTHER" id="PTHR46010:SF1">
    <property type="entry name" value="PROTEIN IWS1 HOMOLOG"/>
    <property type="match status" value="1"/>
</dbReference>
<proteinExistence type="inferred from homology"/>
<dbReference type="STRING" id="299467.A0A443SD79"/>
<dbReference type="FunFam" id="1.20.930.10:FF:000001">
    <property type="entry name" value="IWS1, SUPT6H interacting protein"/>
    <property type="match status" value="1"/>
</dbReference>
<evidence type="ECO:0000256" key="4">
    <source>
        <dbReference type="ARBA" id="ARBA00023015"/>
    </source>
</evidence>
<dbReference type="GO" id="GO:0006397">
    <property type="term" value="P:mRNA processing"/>
    <property type="evidence" value="ECO:0007669"/>
    <property type="project" value="UniProtKB-KW"/>
</dbReference>
<dbReference type="Gene3D" id="1.20.930.10">
    <property type="entry name" value="Conserved domain common to transcription factors TFIIS, elongin A, CRSP70"/>
    <property type="match status" value="1"/>
</dbReference>
<dbReference type="InterPro" id="IPR035441">
    <property type="entry name" value="TFIIS/LEDGF_dom_sf"/>
</dbReference>
<feature type="compositionally biased region" description="Polar residues" evidence="10">
    <location>
        <begin position="9"/>
        <end position="23"/>
    </location>
</feature>
<evidence type="ECO:0000256" key="7">
    <source>
        <dbReference type="ARBA" id="ARBA00023242"/>
    </source>
</evidence>
<dbReference type="SUPFAM" id="SSF47676">
    <property type="entry name" value="Conserved domain common to transcription factors TFIIS, elongin A, CRSP70"/>
    <property type="match status" value="1"/>
</dbReference>
<feature type="compositionally biased region" description="Polar residues" evidence="10">
    <location>
        <begin position="47"/>
        <end position="60"/>
    </location>
</feature>
<comment type="caution">
    <text evidence="12">The sequence shown here is derived from an EMBL/GenBank/DDBJ whole genome shotgun (WGS) entry which is preliminary data.</text>
</comment>
<keyword evidence="13" id="KW-1185">Reference proteome</keyword>
<feature type="region of interest" description="Disordered" evidence="10">
    <location>
        <begin position="460"/>
        <end position="480"/>
    </location>
</feature>
<accession>A0A443SD79</accession>
<evidence type="ECO:0000313" key="12">
    <source>
        <dbReference type="EMBL" id="RWS25435.1"/>
    </source>
</evidence>
<dbReference type="InterPro" id="IPR051037">
    <property type="entry name" value="RNAPII_TF_IWS1"/>
</dbReference>
<dbReference type="GO" id="GO:0016973">
    <property type="term" value="P:poly(A)+ mRNA export from nucleus"/>
    <property type="evidence" value="ECO:0007669"/>
    <property type="project" value="TreeGrafter"/>
</dbReference>
<dbReference type="OrthoDB" id="21124at2759"/>
<dbReference type="PROSITE" id="PS51319">
    <property type="entry name" value="TFIIS_N"/>
    <property type="match status" value="1"/>
</dbReference>
<dbReference type="GO" id="GO:0008380">
    <property type="term" value="P:RNA splicing"/>
    <property type="evidence" value="ECO:0007669"/>
    <property type="project" value="UniProtKB-KW"/>
</dbReference>
<evidence type="ECO:0000259" key="11">
    <source>
        <dbReference type="PROSITE" id="PS51319"/>
    </source>
</evidence>
<dbReference type="EMBL" id="NCKV01003713">
    <property type="protein sequence ID" value="RWS25435.1"/>
    <property type="molecule type" value="Genomic_DNA"/>
</dbReference>
<comment type="subcellular location">
    <subcellularLocation>
        <location evidence="9">Nucleus</location>
    </subcellularLocation>
</comment>
<evidence type="ECO:0000256" key="10">
    <source>
        <dbReference type="SAM" id="MobiDB-lite"/>
    </source>
</evidence>